<keyword evidence="9" id="KW-1185">Reference proteome</keyword>
<dbReference type="GO" id="GO:0005506">
    <property type="term" value="F:iron ion binding"/>
    <property type="evidence" value="ECO:0007669"/>
    <property type="project" value="InterPro"/>
</dbReference>
<organism evidence="8 9">
    <name type="scientific">Eoetvoesiella caeni</name>
    <dbReference type="NCBI Taxonomy" id="645616"/>
    <lineage>
        <taxon>Bacteria</taxon>
        <taxon>Pseudomonadati</taxon>
        <taxon>Pseudomonadota</taxon>
        <taxon>Betaproteobacteria</taxon>
        <taxon>Burkholderiales</taxon>
        <taxon>Alcaligenaceae</taxon>
        <taxon>Eoetvoesiella</taxon>
    </lineage>
</organism>
<dbReference type="Gene3D" id="1.10.760.10">
    <property type="entry name" value="Cytochrome c-like domain"/>
    <property type="match status" value="1"/>
</dbReference>
<feature type="binding site" description="covalent" evidence="6">
    <location>
        <position position="54"/>
    </location>
    <ligand>
        <name>heme c</name>
        <dbReference type="ChEBI" id="CHEBI:61717"/>
    </ligand>
</feature>
<dbReference type="GO" id="GO:0020037">
    <property type="term" value="F:heme binding"/>
    <property type="evidence" value="ECO:0007669"/>
    <property type="project" value="InterPro"/>
</dbReference>
<keyword evidence="2 6" id="KW-0349">Heme</keyword>
<dbReference type="EMBL" id="QNRQ01000004">
    <property type="protein sequence ID" value="RBP39909.1"/>
    <property type="molecule type" value="Genomic_DNA"/>
</dbReference>
<dbReference type="PROSITE" id="PS51007">
    <property type="entry name" value="CYTC"/>
    <property type="match status" value="1"/>
</dbReference>
<dbReference type="PRINTS" id="PR00606">
    <property type="entry name" value="CYTCHROMECID"/>
</dbReference>
<evidence type="ECO:0000313" key="9">
    <source>
        <dbReference type="Proteomes" id="UP000253628"/>
    </source>
</evidence>
<evidence type="ECO:0000256" key="2">
    <source>
        <dbReference type="ARBA" id="ARBA00022617"/>
    </source>
</evidence>
<protein>
    <submittedName>
        <fullName evidence="8">Cytochrome c</fullName>
    </submittedName>
</protein>
<proteinExistence type="predicted"/>
<evidence type="ECO:0000256" key="5">
    <source>
        <dbReference type="ARBA" id="ARBA00023004"/>
    </source>
</evidence>
<evidence type="ECO:0000256" key="4">
    <source>
        <dbReference type="ARBA" id="ARBA00022982"/>
    </source>
</evidence>
<evidence type="ECO:0000256" key="1">
    <source>
        <dbReference type="ARBA" id="ARBA00022448"/>
    </source>
</evidence>
<comment type="caution">
    <text evidence="8">The sequence shown here is derived from an EMBL/GenBank/DDBJ whole genome shotgun (WGS) entry which is preliminary data.</text>
</comment>
<dbReference type="AlphaFoldDB" id="A0A366HBW4"/>
<dbReference type="Pfam" id="PF00034">
    <property type="entry name" value="Cytochrom_C"/>
    <property type="match status" value="1"/>
</dbReference>
<dbReference type="SUPFAM" id="SSF46626">
    <property type="entry name" value="Cytochrome c"/>
    <property type="match status" value="1"/>
</dbReference>
<name>A0A366HBW4_9BURK</name>
<dbReference type="InterPro" id="IPR036909">
    <property type="entry name" value="Cyt_c-like_dom_sf"/>
</dbReference>
<feature type="domain" description="Cytochrome c" evidence="7">
    <location>
        <begin position="40"/>
        <end position="125"/>
    </location>
</feature>
<sequence>MSEIILLSVFNSVPGRFGRWLLVPSAFILSMAMFGASPANAQAIGLGLAQANSCVACHTIEKKRVGPAFKAIADRFAGKPGAQDYLAQSIRSGGGNRWGAVPMPAQPQVTEEEAQALAAWILSLADNESKPSSP</sequence>
<evidence type="ECO:0000256" key="3">
    <source>
        <dbReference type="ARBA" id="ARBA00022723"/>
    </source>
</evidence>
<evidence type="ECO:0000256" key="6">
    <source>
        <dbReference type="PIRSR" id="PIRSR602324-1"/>
    </source>
</evidence>
<evidence type="ECO:0000313" key="8">
    <source>
        <dbReference type="EMBL" id="RBP39909.1"/>
    </source>
</evidence>
<evidence type="ECO:0000259" key="7">
    <source>
        <dbReference type="PROSITE" id="PS51007"/>
    </source>
</evidence>
<comment type="PTM">
    <text evidence="6">Binds 1 heme c group covalently per subunit.</text>
</comment>
<keyword evidence="4" id="KW-0249">Electron transport</keyword>
<accession>A0A366HBW4</accession>
<keyword evidence="1" id="KW-0813">Transport</keyword>
<dbReference type="Proteomes" id="UP000253628">
    <property type="component" value="Unassembled WGS sequence"/>
</dbReference>
<gene>
    <name evidence="8" type="ORF">DFR37_1042</name>
</gene>
<dbReference type="InterPro" id="IPR002324">
    <property type="entry name" value="Cyt_c_ID"/>
</dbReference>
<dbReference type="GO" id="GO:0009055">
    <property type="term" value="F:electron transfer activity"/>
    <property type="evidence" value="ECO:0007669"/>
    <property type="project" value="InterPro"/>
</dbReference>
<feature type="binding site" description="covalent" evidence="6">
    <location>
        <position position="58"/>
    </location>
    <ligand>
        <name>heme c</name>
        <dbReference type="ChEBI" id="CHEBI:61717"/>
    </ligand>
</feature>
<keyword evidence="3 6" id="KW-0479">Metal-binding</keyword>
<feature type="binding site" description="covalent" evidence="6">
    <location>
        <position position="103"/>
    </location>
    <ligand>
        <name>heme c</name>
        <dbReference type="ChEBI" id="CHEBI:61717"/>
    </ligand>
</feature>
<reference evidence="8 9" key="1">
    <citation type="submission" date="2018-06" db="EMBL/GenBank/DDBJ databases">
        <title>Genomic Encyclopedia of Type Strains, Phase IV (KMG-IV): sequencing the most valuable type-strain genomes for metagenomic binning, comparative biology and taxonomic classification.</title>
        <authorList>
            <person name="Goeker M."/>
        </authorList>
    </citation>
    <scope>NUCLEOTIDE SEQUENCE [LARGE SCALE GENOMIC DNA]</scope>
    <source>
        <strain evidence="8 9">DSM 25520</strain>
    </source>
</reference>
<dbReference type="InterPro" id="IPR009056">
    <property type="entry name" value="Cyt_c-like_dom"/>
</dbReference>
<keyword evidence="5 6" id="KW-0408">Iron</keyword>